<dbReference type="GO" id="GO:0070402">
    <property type="term" value="F:NADPH binding"/>
    <property type="evidence" value="ECO:0007669"/>
    <property type="project" value="TreeGrafter"/>
</dbReference>
<evidence type="ECO:0000313" key="2">
    <source>
        <dbReference type="Proteomes" id="UP000264141"/>
    </source>
</evidence>
<dbReference type="STRING" id="229919.GCA_001050195_02801"/>
<comment type="caution">
    <text evidence="1">The sequence shown here is derived from an EMBL/GenBank/DDBJ whole genome shotgun (WGS) entry which is preliminary data.</text>
</comment>
<dbReference type="InterPro" id="IPR036098">
    <property type="entry name" value="Thymidylate_synthase_ThyX_sf"/>
</dbReference>
<name>A0A3D1JE53_9CHLR</name>
<dbReference type="PROSITE" id="PS51331">
    <property type="entry name" value="THYX"/>
    <property type="match status" value="2"/>
</dbReference>
<evidence type="ECO:0008006" key="3">
    <source>
        <dbReference type="Google" id="ProtNLM"/>
    </source>
</evidence>
<dbReference type="EMBL" id="DPBP01000011">
    <property type="protein sequence ID" value="HCE16773.1"/>
    <property type="molecule type" value="Genomic_DNA"/>
</dbReference>
<dbReference type="CDD" id="cd20175">
    <property type="entry name" value="ThyX"/>
    <property type="match status" value="2"/>
</dbReference>
<dbReference type="Proteomes" id="UP000264141">
    <property type="component" value="Unassembled WGS sequence"/>
</dbReference>
<dbReference type="PANTHER" id="PTHR34934">
    <property type="entry name" value="FLAVIN-DEPENDENT THYMIDYLATE SYNTHASE"/>
    <property type="match status" value="1"/>
</dbReference>
<dbReference type="Gene3D" id="3.30.1360.170">
    <property type="match status" value="2"/>
</dbReference>
<gene>
    <name evidence="1" type="ORF">DEQ80_02825</name>
</gene>
<dbReference type="PANTHER" id="PTHR34934:SF1">
    <property type="entry name" value="FLAVIN-DEPENDENT THYMIDYLATE SYNTHASE"/>
    <property type="match status" value="1"/>
</dbReference>
<dbReference type="AlphaFoldDB" id="A0A3D1JE53"/>
<dbReference type="GO" id="GO:0004799">
    <property type="term" value="F:thymidylate synthase activity"/>
    <property type="evidence" value="ECO:0007669"/>
    <property type="project" value="TreeGrafter"/>
</dbReference>
<accession>A0A3D1JE53</accession>
<dbReference type="SUPFAM" id="SSF69796">
    <property type="entry name" value="Thymidylate synthase-complementing protein Thy1"/>
    <property type="match status" value="2"/>
</dbReference>
<proteinExistence type="predicted"/>
<dbReference type="Pfam" id="PF02511">
    <property type="entry name" value="Thy1"/>
    <property type="match status" value="2"/>
</dbReference>
<dbReference type="GO" id="GO:0050797">
    <property type="term" value="F:thymidylate synthase (FAD) activity"/>
    <property type="evidence" value="ECO:0007669"/>
    <property type="project" value="InterPro"/>
</dbReference>
<sequence>MSPERQIYLLDSMELPPETIAVAFAKTSRSPQSFRQIAAELTEEKSAEFHEKWVVGYGHASVAEHAVLHIAVENVSRLAVECLESNRLASYTEKSTRYQKWGLEDFYLPSELEAHPLRALYEDTIRLLFETYQASLMPVKEVIAGRTPRREGESDAAFDRRIRSEYIDVCRFLLPAAALANVGVTINARALEHALRKMASHPLAEVRQMGEEIRRVAQSRLPTLIKYVERVPYLEDTARYFEQATAQLPASPPGADWCRVEVDDPTGEERVLAAALVRFGAVSFAEAREYVRNLPALQRGELARALLANLDRHDIPLRELEYALFTVELVMDQGGFFELKRHRMMTQTAQPLSTRLGYALPRAICEAGLETSYRQAMKAAHEAWARLAQAFPHVASYVVPNAYNRRVLLQTNLRSALHLVRLRGASNAHFSMRRVAHRIAEEIRTLFPLLGGYFPASESETWQSVEREHFAETAALPL</sequence>
<protein>
    <recommendedName>
        <fullName evidence="3">FAD-dependent thymidylate synthase</fullName>
    </recommendedName>
</protein>
<dbReference type="InterPro" id="IPR003669">
    <property type="entry name" value="Thymidylate_synthase_ThyX"/>
</dbReference>
<dbReference type="GO" id="GO:0006231">
    <property type="term" value="P:dTMP biosynthetic process"/>
    <property type="evidence" value="ECO:0007669"/>
    <property type="project" value="InterPro"/>
</dbReference>
<organism evidence="1 2">
    <name type="scientific">Anaerolinea thermolimosa</name>
    <dbReference type="NCBI Taxonomy" id="229919"/>
    <lineage>
        <taxon>Bacteria</taxon>
        <taxon>Bacillati</taxon>
        <taxon>Chloroflexota</taxon>
        <taxon>Anaerolineae</taxon>
        <taxon>Anaerolineales</taxon>
        <taxon>Anaerolineaceae</taxon>
        <taxon>Anaerolinea</taxon>
    </lineage>
</organism>
<reference evidence="1 2" key="1">
    <citation type="journal article" date="2018" name="Nat. Biotechnol.">
        <title>A standardized bacterial taxonomy based on genome phylogeny substantially revises the tree of life.</title>
        <authorList>
            <person name="Parks D.H."/>
            <person name="Chuvochina M."/>
            <person name="Waite D.W."/>
            <person name="Rinke C."/>
            <person name="Skarshewski A."/>
            <person name="Chaumeil P.A."/>
            <person name="Hugenholtz P."/>
        </authorList>
    </citation>
    <scope>NUCLEOTIDE SEQUENCE [LARGE SCALE GENOMIC DNA]</scope>
    <source>
        <strain evidence="1">UBA8781</strain>
    </source>
</reference>
<evidence type="ECO:0000313" key="1">
    <source>
        <dbReference type="EMBL" id="HCE16773.1"/>
    </source>
</evidence>
<dbReference type="GO" id="GO:0050660">
    <property type="term" value="F:flavin adenine dinucleotide binding"/>
    <property type="evidence" value="ECO:0007669"/>
    <property type="project" value="InterPro"/>
</dbReference>